<feature type="transmembrane region" description="Helical" evidence="6">
    <location>
        <begin position="399"/>
        <end position="419"/>
    </location>
</feature>
<dbReference type="GO" id="GO:0022857">
    <property type="term" value="F:transmembrane transporter activity"/>
    <property type="evidence" value="ECO:0007669"/>
    <property type="project" value="InterPro"/>
</dbReference>
<name>A0A1E4SV51_9ASCO</name>
<feature type="transmembrane region" description="Helical" evidence="6">
    <location>
        <begin position="154"/>
        <end position="178"/>
    </location>
</feature>
<evidence type="ECO:0000256" key="6">
    <source>
        <dbReference type="SAM" id="Phobius"/>
    </source>
</evidence>
<feature type="transmembrane region" description="Helical" evidence="6">
    <location>
        <begin position="372"/>
        <end position="393"/>
    </location>
</feature>
<accession>A0A1E4SV51</accession>
<feature type="transmembrane region" description="Helical" evidence="6">
    <location>
        <begin position="130"/>
        <end position="148"/>
    </location>
</feature>
<dbReference type="SUPFAM" id="SSF103473">
    <property type="entry name" value="MFS general substrate transporter"/>
    <property type="match status" value="1"/>
</dbReference>
<organism evidence="7 8">
    <name type="scientific">[Candida] arabinofermentans NRRL YB-2248</name>
    <dbReference type="NCBI Taxonomy" id="983967"/>
    <lineage>
        <taxon>Eukaryota</taxon>
        <taxon>Fungi</taxon>
        <taxon>Dikarya</taxon>
        <taxon>Ascomycota</taxon>
        <taxon>Saccharomycotina</taxon>
        <taxon>Pichiomycetes</taxon>
        <taxon>Pichiales</taxon>
        <taxon>Pichiaceae</taxon>
        <taxon>Ogataea</taxon>
        <taxon>Ogataea/Candida clade</taxon>
    </lineage>
</organism>
<dbReference type="PANTHER" id="PTHR43791">
    <property type="entry name" value="PERMEASE-RELATED"/>
    <property type="match status" value="1"/>
</dbReference>
<dbReference type="Proteomes" id="UP000094801">
    <property type="component" value="Unassembled WGS sequence"/>
</dbReference>
<protein>
    <recommendedName>
        <fullName evidence="9">Major facilitator superfamily (MFS) profile domain-containing protein</fullName>
    </recommendedName>
</protein>
<dbReference type="PANTHER" id="PTHR43791:SF39">
    <property type="entry name" value="TRANSPORTER LIZ1_SEO1, PUTATIVE (AFU_ORTHOLOGUE AFUA_3G00980)-RELATED"/>
    <property type="match status" value="1"/>
</dbReference>
<comment type="subcellular location">
    <subcellularLocation>
        <location evidence="1">Membrane</location>
        <topology evidence="1">Multi-pass membrane protein</topology>
    </subcellularLocation>
</comment>
<dbReference type="Gene3D" id="1.20.1250.20">
    <property type="entry name" value="MFS general substrate transporter like domains"/>
    <property type="match status" value="1"/>
</dbReference>
<sequence>MSSSLKSTEDVLESNKLDTEIAKSESQVHTKKPFINRFKSGLWDCLDYPPEQRRVILKIDFLIVVWGALSSFIKYLDKSNLGNAYNSGLKEYLNVKGNELNYANTAYNVASIICGFPAAQLMVKYNTKWFIVIIEVLWTIVTFGFVSIKTPFQMIVVRTILGIVECGHYSAFVFLIGTYYNQKELARRQVVLQSFTVLGPMFATYIQAGASSSLAGKNGYEGWQWTFLIDGIVSFFVIVPQIIFMPDILSRVKPSRFLSQEEITYLQKRLPQIKQDEKPVGVWNQVKEMLQWCTQWHVWAFWLFGVSQDIISLSNASTQFWIKGWNKIHKGSYTTSQINTLTSPMYAVSFATSLILGWTSDTIFKGKRWPGIIIAGLWTFPAMIALGKIPVYGPKGIRFFLYYQSSVAQGASGLYWGYAQEYYGYNLRLRAFVTGGINVWAYVANCICNNIWYKTADQPYISTGHYLSAFFCFVYVINSLALGWGEKKYMRKPQTETVTDEESDLEGIKTKTVEGTYSKASTISSTN</sequence>
<feature type="transmembrane region" description="Helical" evidence="6">
    <location>
        <begin position="190"/>
        <end position="210"/>
    </location>
</feature>
<evidence type="ECO:0000313" key="8">
    <source>
        <dbReference type="Proteomes" id="UP000094801"/>
    </source>
</evidence>
<evidence type="ECO:0000256" key="4">
    <source>
        <dbReference type="ARBA" id="ARBA00022989"/>
    </source>
</evidence>
<proteinExistence type="predicted"/>
<keyword evidence="3 6" id="KW-0812">Transmembrane</keyword>
<keyword evidence="8" id="KW-1185">Reference proteome</keyword>
<evidence type="ECO:0000256" key="1">
    <source>
        <dbReference type="ARBA" id="ARBA00004141"/>
    </source>
</evidence>
<keyword evidence="5 6" id="KW-0472">Membrane</keyword>
<gene>
    <name evidence="7" type="ORF">CANARDRAFT_214502</name>
</gene>
<dbReference type="InterPro" id="IPR036259">
    <property type="entry name" value="MFS_trans_sf"/>
</dbReference>
<keyword evidence="2" id="KW-0813">Transport</keyword>
<feature type="transmembrane region" description="Helical" evidence="6">
    <location>
        <begin position="431"/>
        <end position="453"/>
    </location>
</feature>
<keyword evidence="4 6" id="KW-1133">Transmembrane helix</keyword>
<dbReference type="OrthoDB" id="3639251at2759"/>
<dbReference type="AlphaFoldDB" id="A0A1E4SV51"/>
<dbReference type="InterPro" id="IPR011701">
    <property type="entry name" value="MFS"/>
</dbReference>
<feature type="transmembrane region" description="Helical" evidence="6">
    <location>
        <begin position="222"/>
        <end position="244"/>
    </location>
</feature>
<reference evidence="8" key="1">
    <citation type="submission" date="2016-04" db="EMBL/GenBank/DDBJ databases">
        <title>Comparative genomics of biotechnologically important yeasts.</title>
        <authorList>
            <consortium name="DOE Joint Genome Institute"/>
            <person name="Riley R."/>
            <person name="Haridas S."/>
            <person name="Wolfe K.H."/>
            <person name="Lopes M.R."/>
            <person name="Hittinger C.T."/>
            <person name="Goker M."/>
            <person name="Salamov A."/>
            <person name="Wisecaver J."/>
            <person name="Long T.M."/>
            <person name="Aerts A.L."/>
            <person name="Barry K."/>
            <person name="Choi C."/>
            <person name="Clum A."/>
            <person name="Coughlan A.Y."/>
            <person name="Deshpande S."/>
            <person name="Douglass A.P."/>
            <person name="Hanson S.J."/>
            <person name="Klenk H.-P."/>
            <person name="Labutti K."/>
            <person name="Lapidus A."/>
            <person name="Lindquist E."/>
            <person name="Lipzen A."/>
            <person name="Meier-Kolthoff J.P."/>
            <person name="Ohm R.A."/>
            <person name="Otillar R.P."/>
            <person name="Pangilinan J."/>
            <person name="Peng Y."/>
            <person name="Rokas A."/>
            <person name="Rosa C.A."/>
            <person name="Scheuner C."/>
            <person name="Sibirny A.A."/>
            <person name="Slot J.C."/>
            <person name="Stielow J.B."/>
            <person name="Sun H."/>
            <person name="Kurtzman C.P."/>
            <person name="Blackwell M."/>
            <person name="Grigoriev I.V."/>
            <person name="Jeffries T.W."/>
        </authorList>
    </citation>
    <scope>NUCLEOTIDE SEQUENCE [LARGE SCALE GENOMIC DNA]</scope>
    <source>
        <strain evidence="8">NRRL YB-2248</strain>
    </source>
</reference>
<evidence type="ECO:0000256" key="2">
    <source>
        <dbReference type="ARBA" id="ARBA00022448"/>
    </source>
</evidence>
<dbReference type="STRING" id="983967.A0A1E4SV51"/>
<evidence type="ECO:0000256" key="3">
    <source>
        <dbReference type="ARBA" id="ARBA00022692"/>
    </source>
</evidence>
<evidence type="ECO:0000313" key="7">
    <source>
        <dbReference type="EMBL" id="ODV83388.1"/>
    </source>
</evidence>
<dbReference type="Pfam" id="PF07690">
    <property type="entry name" value="MFS_1"/>
    <property type="match status" value="1"/>
</dbReference>
<evidence type="ECO:0008006" key="9">
    <source>
        <dbReference type="Google" id="ProtNLM"/>
    </source>
</evidence>
<dbReference type="EMBL" id="KV453864">
    <property type="protein sequence ID" value="ODV83388.1"/>
    <property type="molecule type" value="Genomic_DNA"/>
</dbReference>
<feature type="transmembrane region" description="Helical" evidence="6">
    <location>
        <begin position="465"/>
        <end position="484"/>
    </location>
</feature>
<dbReference type="GO" id="GO:0016020">
    <property type="term" value="C:membrane"/>
    <property type="evidence" value="ECO:0007669"/>
    <property type="project" value="UniProtKB-SubCell"/>
</dbReference>
<evidence type="ECO:0000256" key="5">
    <source>
        <dbReference type="ARBA" id="ARBA00023136"/>
    </source>
</evidence>